<evidence type="ECO:0000256" key="5">
    <source>
        <dbReference type="PIRSR" id="PIRSR600821-50"/>
    </source>
</evidence>
<name>A0A7H2BGM8_9MICC</name>
<dbReference type="KEGG" id="rter:IDM49_03490"/>
<keyword evidence="9" id="KW-1185">Reference proteome</keyword>
<dbReference type="FunFam" id="3.20.20.10:FF:000002">
    <property type="entry name" value="Alanine racemase"/>
    <property type="match status" value="1"/>
</dbReference>
<dbReference type="CDD" id="cd00430">
    <property type="entry name" value="PLPDE_III_AR"/>
    <property type="match status" value="1"/>
</dbReference>
<gene>
    <name evidence="8" type="primary">alr</name>
    <name evidence="8" type="ORF">IDM49_03490</name>
</gene>
<dbReference type="GO" id="GO:0030632">
    <property type="term" value="P:D-alanine biosynthetic process"/>
    <property type="evidence" value="ECO:0007669"/>
    <property type="project" value="UniProtKB-UniRule"/>
</dbReference>
<comment type="function">
    <text evidence="4">Catalyzes the interconversion of L-alanine and D-alanine. May also act on other amino acids.</text>
</comment>
<dbReference type="GO" id="GO:0009252">
    <property type="term" value="P:peptidoglycan biosynthetic process"/>
    <property type="evidence" value="ECO:0007669"/>
    <property type="project" value="TreeGrafter"/>
</dbReference>
<dbReference type="EMBL" id="CP061539">
    <property type="protein sequence ID" value="QNV38824.1"/>
    <property type="molecule type" value="Genomic_DNA"/>
</dbReference>
<evidence type="ECO:0000313" key="8">
    <source>
        <dbReference type="EMBL" id="QNV38824.1"/>
    </source>
</evidence>
<dbReference type="Pfam" id="PF01168">
    <property type="entry name" value="Ala_racemase_N"/>
    <property type="match status" value="1"/>
</dbReference>
<feature type="binding site" evidence="4 6">
    <location>
        <position position="327"/>
    </location>
    <ligand>
        <name>substrate</name>
    </ligand>
</feature>
<dbReference type="EC" id="5.1.1.1" evidence="4"/>
<sequence>MLTSGPERVAEVNLDAIVHNVRTIRSLIGERTLIAVIKADAYGHGAAGIAQTVLDAGADALGLVHVREALALRAVGIDAPLMAWLHTPSTDFVRAVQEGIILGASGWDLEAIAYAAQQVGAVARVHLKIDTGLGRNGCTPADWPSFTARAKELQDAGLIAVEGIFTHLAVADEPDRKETDQQLDVFENMVSQARAAGLNPELIHAANTPGTFTAADKETGEILLGNGVRVGLGLYGLSPLAGVTSGDLNLRPAMTVSTRVNSVKEVPAGQGVSYGLNYSTPHATTLALIPVGYADGVPRVATGAPVRLYPNGKAEPRTYPVVGRIAMDQMVIDLGEPGLSAPEHGYLGARAVLFGEGENPPVEEWADAAGTINYEIVTRISPRVARVHTTDKDA</sequence>
<keyword evidence="3 4" id="KW-0413">Isomerase</keyword>
<dbReference type="SUPFAM" id="SSF50621">
    <property type="entry name" value="Alanine racemase C-terminal domain-like"/>
    <property type="match status" value="1"/>
</dbReference>
<dbReference type="InterPro" id="IPR009006">
    <property type="entry name" value="Ala_racemase/Decarboxylase_C"/>
</dbReference>
<comment type="pathway">
    <text evidence="4">Amino-acid biosynthesis; D-alanine biosynthesis; D-alanine from L-alanine: step 1/1.</text>
</comment>
<keyword evidence="2 4" id="KW-0663">Pyridoxal phosphate</keyword>
<feature type="modified residue" description="N6-(pyridoxal phosphate)lysine" evidence="4 5">
    <location>
        <position position="38"/>
    </location>
</feature>
<proteinExistence type="inferred from homology"/>
<evidence type="ECO:0000259" key="7">
    <source>
        <dbReference type="SMART" id="SM01005"/>
    </source>
</evidence>
<feature type="active site" description="Proton acceptor; specific for D-alanine" evidence="4">
    <location>
        <position position="38"/>
    </location>
</feature>
<dbReference type="GeneID" id="96623289"/>
<protein>
    <recommendedName>
        <fullName evidence="4">Alanine racemase</fullName>
        <ecNumber evidence="4">5.1.1.1</ecNumber>
    </recommendedName>
</protein>
<comment type="cofactor">
    <cofactor evidence="1 4 5">
        <name>pyridoxal 5'-phosphate</name>
        <dbReference type="ChEBI" id="CHEBI:597326"/>
    </cofactor>
</comment>
<evidence type="ECO:0000256" key="4">
    <source>
        <dbReference type="HAMAP-Rule" id="MF_01201"/>
    </source>
</evidence>
<feature type="domain" description="Alanine racemase C-terminal" evidence="7">
    <location>
        <begin position="253"/>
        <end position="389"/>
    </location>
</feature>
<dbReference type="SUPFAM" id="SSF51419">
    <property type="entry name" value="PLP-binding barrel"/>
    <property type="match status" value="1"/>
</dbReference>
<dbReference type="InterPro" id="IPR029066">
    <property type="entry name" value="PLP-binding_barrel"/>
</dbReference>
<dbReference type="PRINTS" id="PR00992">
    <property type="entry name" value="ALARACEMASE"/>
</dbReference>
<dbReference type="GO" id="GO:0005829">
    <property type="term" value="C:cytosol"/>
    <property type="evidence" value="ECO:0007669"/>
    <property type="project" value="TreeGrafter"/>
</dbReference>
<dbReference type="InterPro" id="IPR001608">
    <property type="entry name" value="Ala_racemase_N"/>
</dbReference>
<dbReference type="UniPathway" id="UPA00042">
    <property type="reaction ID" value="UER00497"/>
</dbReference>
<dbReference type="GO" id="GO:0030170">
    <property type="term" value="F:pyridoxal phosphate binding"/>
    <property type="evidence" value="ECO:0007669"/>
    <property type="project" value="UniProtKB-UniRule"/>
</dbReference>
<dbReference type="NCBIfam" id="TIGR00492">
    <property type="entry name" value="alr"/>
    <property type="match status" value="1"/>
</dbReference>
<dbReference type="Pfam" id="PF00842">
    <property type="entry name" value="Ala_racemase_C"/>
    <property type="match status" value="1"/>
</dbReference>
<dbReference type="InterPro" id="IPR020622">
    <property type="entry name" value="Ala_racemase_pyridoxalP-BS"/>
</dbReference>
<dbReference type="SMART" id="SM01005">
    <property type="entry name" value="Ala_racemase_C"/>
    <property type="match status" value="1"/>
</dbReference>
<evidence type="ECO:0000256" key="1">
    <source>
        <dbReference type="ARBA" id="ARBA00001933"/>
    </source>
</evidence>
<dbReference type="Proteomes" id="UP000516404">
    <property type="component" value="Chromosome"/>
</dbReference>
<dbReference type="Gene3D" id="3.20.20.10">
    <property type="entry name" value="Alanine racemase"/>
    <property type="match status" value="1"/>
</dbReference>
<comment type="catalytic activity">
    <reaction evidence="4">
        <text>L-alanine = D-alanine</text>
        <dbReference type="Rhea" id="RHEA:20249"/>
        <dbReference type="ChEBI" id="CHEBI:57416"/>
        <dbReference type="ChEBI" id="CHEBI:57972"/>
        <dbReference type="EC" id="5.1.1.1"/>
    </reaction>
</comment>
<dbReference type="HAMAP" id="MF_01201">
    <property type="entry name" value="Ala_racemase"/>
    <property type="match status" value="1"/>
</dbReference>
<dbReference type="InterPro" id="IPR000821">
    <property type="entry name" value="Ala_racemase"/>
</dbReference>
<evidence type="ECO:0000256" key="3">
    <source>
        <dbReference type="ARBA" id="ARBA00023235"/>
    </source>
</evidence>
<feature type="binding site" evidence="4 6">
    <location>
        <position position="135"/>
    </location>
    <ligand>
        <name>substrate</name>
    </ligand>
</feature>
<feature type="active site" description="Proton acceptor; specific for L-alanine" evidence="4">
    <location>
        <position position="274"/>
    </location>
</feature>
<dbReference type="PANTHER" id="PTHR30511">
    <property type="entry name" value="ALANINE RACEMASE"/>
    <property type="match status" value="1"/>
</dbReference>
<accession>A0A7H2BGM8</accession>
<dbReference type="RefSeq" id="WP_190725407.1">
    <property type="nucleotide sequence ID" value="NZ_CP061539.1"/>
</dbReference>
<dbReference type="Gene3D" id="2.40.37.10">
    <property type="entry name" value="Lyase, Ornithine Decarboxylase, Chain A, domain 1"/>
    <property type="match status" value="1"/>
</dbReference>
<evidence type="ECO:0000256" key="2">
    <source>
        <dbReference type="ARBA" id="ARBA00022898"/>
    </source>
</evidence>
<dbReference type="AlphaFoldDB" id="A0A7H2BGM8"/>
<reference evidence="8 9" key="1">
    <citation type="submission" date="2020-09" db="EMBL/GenBank/DDBJ databases">
        <title>Investigation of environmental microbes.</title>
        <authorList>
            <person name="Ou Y."/>
            <person name="Kang Q."/>
        </authorList>
    </citation>
    <scope>NUCLEOTIDE SEQUENCE [LARGE SCALE GENOMIC DNA]</scope>
    <source>
        <strain evidence="8 9">KJZ-14</strain>
    </source>
</reference>
<evidence type="ECO:0000256" key="6">
    <source>
        <dbReference type="PIRSR" id="PIRSR600821-52"/>
    </source>
</evidence>
<comment type="similarity">
    <text evidence="4">Belongs to the alanine racemase family.</text>
</comment>
<dbReference type="PANTHER" id="PTHR30511:SF0">
    <property type="entry name" value="ALANINE RACEMASE, CATABOLIC-RELATED"/>
    <property type="match status" value="1"/>
</dbReference>
<organism evidence="8 9">
    <name type="scientific">Rothia terrae</name>
    <dbReference type="NCBI Taxonomy" id="396015"/>
    <lineage>
        <taxon>Bacteria</taxon>
        <taxon>Bacillati</taxon>
        <taxon>Actinomycetota</taxon>
        <taxon>Actinomycetes</taxon>
        <taxon>Micrococcales</taxon>
        <taxon>Micrococcaceae</taxon>
        <taxon>Rothia</taxon>
    </lineage>
</organism>
<dbReference type="InterPro" id="IPR011079">
    <property type="entry name" value="Ala_racemase_C"/>
</dbReference>
<dbReference type="PROSITE" id="PS00395">
    <property type="entry name" value="ALANINE_RACEMASE"/>
    <property type="match status" value="1"/>
</dbReference>
<evidence type="ECO:0000313" key="9">
    <source>
        <dbReference type="Proteomes" id="UP000516404"/>
    </source>
</evidence>
<dbReference type="GO" id="GO:0008784">
    <property type="term" value="F:alanine racemase activity"/>
    <property type="evidence" value="ECO:0007669"/>
    <property type="project" value="UniProtKB-UniRule"/>
</dbReference>